<protein>
    <recommendedName>
        <fullName evidence="4">HMG domain-containing protein</fullName>
    </recommendedName>
</protein>
<sequence>MGDERPPRKRRFHAPVVLPYLGDPVALPGLVDRLASLPSGALGIPVAVSGAGTESRPADPTWSARVQAVGVRRAVVSASPRAPAQVGARVPRERARVEKRPRPLPLGPSLAEDDEGGDGGVVDVAFSSFRATPGRAPSHRAPPPPVDARMMEVLSACVRRSCGLPSSTPIGRHASMVSAVMVGDPESRSRAILLRVGSGKADAAILWCSYRGGILCSCFSGTHNALFLSASSRSCLCQHTTALRTSLSKNGIPFATFWRRMHLDPTPANFVGRQQYGPMRFRVVLYRSVFALVTSTAGQVATCIAPSCRRFRARCGHVVLSRPSNAERRAAAASDAAMAPVPKIAKDKPAAVVDGPTVPRGPDDEDAGIESEPGDTERSTGDAAEATVAARVRRNLLPCVGEIKAGAVWARTADWRALFSGRCSSAGGSRASDLEVMSNLVERSVRLGMIHPRTFVPVERFCGSCGRMREDRHVVKKERAVLYTHHPTAPVIEMLVGRWACDGAECQRLVEYEGSMDALFNSRRRDKQRRWVVLTRALLDKLYSYIITARSTYTAATRHLTSDVLSFALRRQDVVRLGTAMLRTFVIPAEAAVCPICGPNPEFVVIDGQALVCTDHDDANPARYEEEVPVLDMAASMLCVVQSAPLRVAISKVLRSAVALTASQTLLLDAWHKTISVNDRSCVETAAARLFFRFFPFGTKAGGTGVDRSGTLTGPTRAAGKAGASAATSDGGATAETEGTTPSTGLEAKLRKDEDGNLTLGGKGTPAKLPSDSWRDRVGHCAPDFDNYPRRDDGAWLHIRPFLQALLGETVTGMFQGHNEAAARLMANSLRLQDAGMWRDVTDAVDGIGFLTNFVGWFADEIDNDPHFRYALGTTLLRAVDMEHDIDELFSTAANKKETLDRGWVNADYCRKWGGRPTPTDYAAWLATKPAASVADMDNPLKSFESFPGLQRVRPGIKDSEALKRRVGYKGKDKHAADVEGDGDSCNKAFSIKCGSTQGVFNVVCPHVITLGFRCLFRAESVGEALSIVLERFPQLPKVIFYDVACKLDKNALRRVRPILRAHNVRCILDRPHSITHTCSPIYMPDESLGVTAGVATQAAEVSHSIAVANRTSLAYMKPATYMTHKMVQIAMMNIRKQQRLASANPKAENDHIPLAPFFHSQLSRHCQRGSDCDCQDSIANDGHRDTADALAVKLGWPTHLAEEITSPAPRASPSPSAAAVGDGAAAAVDNVVQGDDGGSAHPPDDAALDAVGAMQCLSVRPRWMPMSTEPLCDEHTAAVEALVADRPPSSPVRTANKAKITLTVSDFRLLVGERWLNDE</sequence>
<feature type="compositionally biased region" description="Low complexity" evidence="1">
    <location>
        <begin position="718"/>
        <end position="745"/>
    </location>
</feature>
<dbReference type="EMBL" id="KV918859">
    <property type="protein sequence ID" value="OSX76681.1"/>
    <property type="molecule type" value="Genomic_DNA"/>
</dbReference>
<feature type="compositionally biased region" description="Basic and acidic residues" evidence="1">
    <location>
        <begin position="90"/>
        <end position="101"/>
    </location>
</feature>
<keyword evidence="3" id="KW-1185">Reference proteome</keyword>
<organism evidence="2 3">
    <name type="scientific">Porphyra umbilicalis</name>
    <name type="common">Purple laver</name>
    <name type="synonym">Red alga</name>
    <dbReference type="NCBI Taxonomy" id="2786"/>
    <lineage>
        <taxon>Eukaryota</taxon>
        <taxon>Rhodophyta</taxon>
        <taxon>Bangiophyceae</taxon>
        <taxon>Bangiales</taxon>
        <taxon>Bangiaceae</taxon>
        <taxon>Porphyra</taxon>
    </lineage>
</organism>
<feature type="compositionally biased region" description="Low complexity" evidence="1">
    <location>
        <begin position="1207"/>
        <end position="1225"/>
    </location>
</feature>
<evidence type="ECO:0000313" key="3">
    <source>
        <dbReference type="Proteomes" id="UP000218209"/>
    </source>
</evidence>
<dbReference type="PANTHER" id="PTHR34305">
    <property type="entry name" value="EXPRESSED PROTEIN"/>
    <property type="match status" value="1"/>
</dbReference>
<feature type="compositionally biased region" description="Acidic residues" evidence="1">
    <location>
        <begin position="363"/>
        <end position="374"/>
    </location>
</feature>
<dbReference type="Proteomes" id="UP000218209">
    <property type="component" value="Unassembled WGS sequence"/>
</dbReference>
<evidence type="ECO:0000313" key="2">
    <source>
        <dbReference type="EMBL" id="OSX76681.1"/>
    </source>
</evidence>
<accession>A0A1X6P715</accession>
<gene>
    <name evidence="2" type="ORF">BU14_0180s0026</name>
</gene>
<name>A0A1X6P715_PORUM</name>
<dbReference type="OrthoDB" id="10071442at2759"/>
<proteinExistence type="predicted"/>
<evidence type="ECO:0000256" key="1">
    <source>
        <dbReference type="SAM" id="MobiDB-lite"/>
    </source>
</evidence>
<evidence type="ECO:0008006" key="4">
    <source>
        <dbReference type="Google" id="ProtNLM"/>
    </source>
</evidence>
<feature type="region of interest" description="Disordered" evidence="1">
    <location>
        <begin position="1206"/>
        <end position="1225"/>
    </location>
</feature>
<feature type="region of interest" description="Disordered" evidence="1">
    <location>
        <begin position="351"/>
        <end position="384"/>
    </location>
</feature>
<feature type="region of interest" description="Disordered" evidence="1">
    <location>
        <begin position="705"/>
        <end position="771"/>
    </location>
</feature>
<reference evidence="2 3" key="1">
    <citation type="submission" date="2017-03" db="EMBL/GenBank/DDBJ databases">
        <title>WGS assembly of Porphyra umbilicalis.</title>
        <authorList>
            <person name="Brawley S.H."/>
            <person name="Blouin N.A."/>
            <person name="Ficko-Blean E."/>
            <person name="Wheeler G.L."/>
            <person name="Lohr M."/>
            <person name="Goodson H.V."/>
            <person name="Jenkins J.W."/>
            <person name="Blaby-Haas C.E."/>
            <person name="Helliwell K.E."/>
            <person name="Chan C."/>
            <person name="Marriage T."/>
            <person name="Bhattacharya D."/>
            <person name="Klein A.S."/>
            <person name="Badis Y."/>
            <person name="Brodie J."/>
            <person name="Cao Y."/>
            <person name="Collen J."/>
            <person name="Dittami S.M."/>
            <person name="Gachon C.M."/>
            <person name="Green B.R."/>
            <person name="Karpowicz S."/>
            <person name="Kim J.W."/>
            <person name="Kudahl U."/>
            <person name="Lin S."/>
            <person name="Michel G."/>
            <person name="Mittag M."/>
            <person name="Olson B.J."/>
            <person name="Pangilinan J."/>
            <person name="Peng Y."/>
            <person name="Qiu H."/>
            <person name="Shu S."/>
            <person name="Singer J.T."/>
            <person name="Smith A.G."/>
            <person name="Sprecher B.N."/>
            <person name="Wagner V."/>
            <person name="Wang W."/>
            <person name="Wang Z.-Y."/>
            <person name="Yan J."/>
            <person name="Yarish C."/>
            <person name="Zoeuner-Riek S."/>
            <person name="Zhuang Y."/>
            <person name="Zou Y."/>
            <person name="Lindquist E.A."/>
            <person name="Grimwood J."/>
            <person name="Barry K."/>
            <person name="Rokhsar D.S."/>
            <person name="Schmutz J."/>
            <person name="Stiller J.W."/>
            <person name="Grossman A.R."/>
            <person name="Prochnik S.E."/>
        </authorList>
    </citation>
    <scope>NUCLEOTIDE SEQUENCE [LARGE SCALE GENOMIC DNA]</scope>
    <source>
        <strain evidence="2">4086291</strain>
    </source>
</reference>
<dbReference type="PANTHER" id="PTHR34305:SF1">
    <property type="entry name" value="SWIM-TYPE DOMAIN-CONTAINING PROTEIN"/>
    <property type="match status" value="1"/>
</dbReference>
<feature type="region of interest" description="Disordered" evidence="1">
    <location>
        <begin position="82"/>
        <end position="117"/>
    </location>
</feature>